<dbReference type="EMBL" id="CP023525">
    <property type="protein sequence ID" value="ATF94351.1"/>
    <property type="molecule type" value="Genomic_DNA"/>
</dbReference>
<evidence type="ECO:0000256" key="7">
    <source>
        <dbReference type="ARBA" id="ARBA00023136"/>
    </source>
</evidence>
<dbReference type="Proteomes" id="UP000217979">
    <property type="component" value="Chromosome"/>
</dbReference>
<evidence type="ECO:0000313" key="15">
    <source>
        <dbReference type="Proteomes" id="UP000217979"/>
    </source>
</evidence>
<reference evidence="13 15" key="1">
    <citation type="submission" date="2017-09" db="EMBL/GenBank/DDBJ databases">
        <title>FDA dAtabase for Regulatory Grade micrObial Sequences (FDA-ARGOS): Supporting development and validation of Infectious Disease Dx tests.</title>
        <authorList>
            <person name="Minogue T."/>
            <person name="Wolcott M."/>
            <person name="Wasieloski L."/>
            <person name="Aguilar W."/>
            <person name="Moore D."/>
            <person name="Tallon L."/>
            <person name="Sadzewicz L."/>
            <person name="Ott S."/>
            <person name="Zhao X."/>
            <person name="Nagaraj S."/>
            <person name="Vavikolanu K."/>
            <person name="Aluvathingal J."/>
            <person name="Nadendla S."/>
            <person name="Sichtig H."/>
        </authorList>
    </citation>
    <scope>NUCLEOTIDE SEQUENCE [LARGE SCALE GENOMIC DNA]</scope>
    <source>
        <strain evidence="13 15">FDAARGOS_392</strain>
    </source>
</reference>
<proteinExistence type="inferred from homology"/>
<evidence type="ECO:0000313" key="14">
    <source>
        <dbReference type="EMBL" id="SQA97727.1"/>
    </source>
</evidence>
<keyword evidence="6 11" id="KW-0732">Signal</keyword>
<dbReference type="Pfam" id="PF01103">
    <property type="entry name" value="Omp85"/>
    <property type="match status" value="1"/>
</dbReference>
<dbReference type="RefSeq" id="WP_061274420.1">
    <property type="nucleotide sequence ID" value="NZ_CP023525.1"/>
</dbReference>
<evidence type="ECO:0000256" key="2">
    <source>
        <dbReference type="ARBA" id="ARBA00010248"/>
    </source>
</evidence>
<evidence type="ECO:0000256" key="8">
    <source>
        <dbReference type="ARBA" id="ARBA00023237"/>
    </source>
</evidence>
<protein>
    <recommendedName>
        <fullName evidence="3">Translocation and assembly module subunit TamA</fullName>
    </recommendedName>
    <alternativeName>
        <fullName evidence="9">Autotransporter assembly factor TamA</fullName>
    </alternativeName>
</protein>
<dbReference type="Pfam" id="PF17243">
    <property type="entry name" value="POTRA_TamA_1"/>
    <property type="match status" value="1"/>
</dbReference>
<evidence type="ECO:0000256" key="9">
    <source>
        <dbReference type="ARBA" id="ARBA00033063"/>
    </source>
</evidence>
<dbReference type="GO" id="GO:0009279">
    <property type="term" value="C:cell outer membrane"/>
    <property type="evidence" value="ECO:0007669"/>
    <property type="project" value="UniProtKB-SubCell"/>
</dbReference>
<organism evidence="13 15">
    <name type="scientific">Cedecea neteri</name>
    <dbReference type="NCBI Taxonomy" id="158822"/>
    <lineage>
        <taxon>Bacteria</taxon>
        <taxon>Pseudomonadati</taxon>
        <taxon>Pseudomonadota</taxon>
        <taxon>Gammaproteobacteria</taxon>
        <taxon>Enterobacterales</taxon>
        <taxon>Enterobacteriaceae</taxon>
        <taxon>Cedecea</taxon>
    </lineage>
</organism>
<keyword evidence="8" id="KW-0998">Cell outer membrane</keyword>
<dbReference type="AlphaFoldDB" id="A0A291E2S3"/>
<keyword evidence="7" id="KW-0472">Membrane</keyword>
<dbReference type="Pfam" id="PF07244">
    <property type="entry name" value="POTRA"/>
    <property type="match status" value="1"/>
</dbReference>
<comment type="subcellular location">
    <subcellularLocation>
        <location evidence="1">Cell outer membrane</location>
    </subcellularLocation>
</comment>
<dbReference type="InterPro" id="IPR010827">
    <property type="entry name" value="BamA/TamA_POTRA"/>
</dbReference>
<evidence type="ECO:0000256" key="10">
    <source>
        <dbReference type="ARBA" id="ARBA00093548"/>
    </source>
</evidence>
<dbReference type="STRING" id="158822.LH23_07835"/>
<keyword evidence="4" id="KW-1134">Transmembrane beta strand</keyword>
<dbReference type="PANTHER" id="PTHR12815">
    <property type="entry name" value="SORTING AND ASSEMBLY MACHINERY SAMM50 PROTEIN FAMILY MEMBER"/>
    <property type="match status" value="1"/>
</dbReference>
<evidence type="ECO:0000256" key="6">
    <source>
        <dbReference type="ARBA" id="ARBA00022729"/>
    </source>
</evidence>
<name>A0A291E2S3_9ENTR</name>
<reference evidence="14 16" key="2">
    <citation type="submission" date="2018-06" db="EMBL/GenBank/DDBJ databases">
        <authorList>
            <consortium name="Pathogen Informatics"/>
            <person name="Doyle S."/>
        </authorList>
    </citation>
    <scope>NUCLEOTIDE SEQUENCE [LARGE SCALE GENOMIC DNA]</scope>
    <source>
        <strain evidence="14 16">NCTC12120</strain>
    </source>
</reference>
<gene>
    <name evidence="13" type="ORF">CO704_20755</name>
    <name evidence="14" type="ORF">NCTC12120_01568</name>
</gene>
<evidence type="ECO:0000256" key="11">
    <source>
        <dbReference type="SAM" id="SignalP"/>
    </source>
</evidence>
<evidence type="ECO:0000256" key="4">
    <source>
        <dbReference type="ARBA" id="ARBA00022452"/>
    </source>
</evidence>
<dbReference type="GO" id="GO:0097347">
    <property type="term" value="C:TAM protein secretion complex"/>
    <property type="evidence" value="ECO:0007669"/>
    <property type="project" value="TreeGrafter"/>
</dbReference>
<evidence type="ECO:0000313" key="13">
    <source>
        <dbReference type="EMBL" id="ATF94351.1"/>
    </source>
</evidence>
<evidence type="ECO:0000256" key="1">
    <source>
        <dbReference type="ARBA" id="ARBA00004442"/>
    </source>
</evidence>
<dbReference type="PROSITE" id="PS51779">
    <property type="entry name" value="POTRA"/>
    <property type="match status" value="1"/>
</dbReference>
<evidence type="ECO:0000256" key="5">
    <source>
        <dbReference type="ARBA" id="ARBA00022692"/>
    </source>
</evidence>
<evidence type="ECO:0000259" key="12">
    <source>
        <dbReference type="PROSITE" id="PS51779"/>
    </source>
</evidence>
<evidence type="ECO:0000256" key="3">
    <source>
        <dbReference type="ARBA" id="ARBA00015419"/>
    </source>
</evidence>
<keyword evidence="5" id="KW-0812">Transmembrane</keyword>
<dbReference type="GO" id="GO:0009306">
    <property type="term" value="P:protein secretion"/>
    <property type="evidence" value="ECO:0007669"/>
    <property type="project" value="TreeGrafter"/>
</dbReference>
<evidence type="ECO:0000313" key="16">
    <source>
        <dbReference type="Proteomes" id="UP000251197"/>
    </source>
</evidence>
<sequence length="578" mass="64517">MPVIRTLCITGLCVASTWANAASVRLQVEGLSGELQKNVRAQLSTIESDEVTPDRRFQARVDDAIRAGLKALGYYEPTINFTLKPPPQNGGRQVLLAQVDAGQPVLIGGTDVILRGGARTDKDYLALLPKRPKIGTVLDHADYDNFKKSLSSIALRKGYFDSDFRKSQLGVSLDRHQAFWDIDYDSGERYRFGAVTFQGSQIREEYLQNLVPFKQGDYYQSSDLAELNRRLSATGWFNSVVVAPEFEKSRQTKVLPLQGVVTPRTENTIETGVGYSTDVGPRVKASWKKPWMNSYGHSLTTSTSLSGPEQTLDFSYKVPLLKSPLEQYYLVQGGFKRTDLNDTKSDSTTVALSRYWDMSSGWQRAVNLRWSLDHFTQADVTNTTMLLYPGVSLNRTRSRGGLMPTWGDSQRYSIDVSNTTWGSDVDFGVFQAQNVWIRSLYEKHRFVVRGNLGWIETNNFKKVPPDLRFFAGGDRSIRGYKYKSISPEDSNGKLTGASKLATGSLEYQYNVTGKWWGAAFVDSGEAVNDIKRSNFKTGAGVGVRWQSPVGPIKLDFAVPVGDKEEHGLQFYIGLGPEL</sequence>
<dbReference type="Proteomes" id="UP000251197">
    <property type="component" value="Unassembled WGS sequence"/>
</dbReference>
<accession>A0A291E2S3</accession>
<feature type="chain" id="PRO_5044065105" description="Translocation and assembly module subunit TamA" evidence="11">
    <location>
        <begin position="22"/>
        <end position="578"/>
    </location>
</feature>
<dbReference type="Gene3D" id="2.40.160.50">
    <property type="entry name" value="membrane protein fhac: a member of the omp85/tpsb transporter family"/>
    <property type="match status" value="1"/>
</dbReference>
<comment type="similarity">
    <text evidence="2">Belongs to the TamA family.</text>
</comment>
<dbReference type="InterPro" id="IPR039910">
    <property type="entry name" value="D15-like"/>
</dbReference>
<dbReference type="FunFam" id="3.10.20.310:FF:000008">
    <property type="entry name" value="Outer membrane protein, OMP85 family"/>
    <property type="match status" value="1"/>
</dbReference>
<feature type="domain" description="POTRA" evidence="12">
    <location>
        <begin position="188"/>
        <end position="264"/>
    </location>
</feature>
<dbReference type="Gene3D" id="3.10.20.310">
    <property type="entry name" value="membrane protein fhac"/>
    <property type="match status" value="3"/>
</dbReference>
<dbReference type="InterPro" id="IPR035243">
    <property type="entry name" value="TamA_POTRA_Dom_1"/>
</dbReference>
<comment type="subunit">
    <text evidence="10">Interacts with TamB to form the translocation and assembly module (TAM).</text>
</comment>
<dbReference type="InterPro" id="IPR000184">
    <property type="entry name" value="Bac_surfAg_D15"/>
</dbReference>
<dbReference type="InterPro" id="IPR034746">
    <property type="entry name" value="POTRA"/>
</dbReference>
<feature type="signal peptide" evidence="11">
    <location>
        <begin position="1"/>
        <end position="21"/>
    </location>
</feature>
<dbReference type="FunFam" id="2.40.160.50:FF:000003">
    <property type="entry name" value="Outer membrane protein, OMP85 family"/>
    <property type="match status" value="1"/>
</dbReference>
<dbReference type="EMBL" id="UAVU01000003">
    <property type="protein sequence ID" value="SQA97727.1"/>
    <property type="molecule type" value="Genomic_DNA"/>
</dbReference>
<dbReference type="PANTHER" id="PTHR12815:SF47">
    <property type="entry name" value="TRANSLOCATION AND ASSEMBLY MODULE SUBUNIT TAMA"/>
    <property type="match status" value="1"/>
</dbReference>